<feature type="compositionally biased region" description="Low complexity" evidence="1">
    <location>
        <begin position="791"/>
        <end position="814"/>
    </location>
</feature>
<feature type="compositionally biased region" description="Low complexity" evidence="1">
    <location>
        <begin position="37"/>
        <end position="56"/>
    </location>
</feature>
<feature type="compositionally biased region" description="Low complexity" evidence="1">
    <location>
        <begin position="383"/>
        <end position="397"/>
    </location>
</feature>
<feature type="compositionally biased region" description="Pro residues" evidence="1">
    <location>
        <begin position="26"/>
        <end position="36"/>
    </location>
</feature>
<name>A0AAD7U1M4_9APHY</name>
<feature type="compositionally biased region" description="Low complexity" evidence="1">
    <location>
        <begin position="770"/>
        <end position="780"/>
    </location>
</feature>
<proteinExistence type="predicted"/>
<feature type="region of interest" description="Disordered" evidence="1">
    <location>
        <begin position="1"/>
        <end position="66"/>
    </location>
</feature>
<protein>
    <submittedName>
        <fullName evidence="2">Uncharacterized protein</fullName>
    </submittedName>
</protein>
<dbReference type="Proteomes" id="UP001215151">
    <property type="component" value="Unassembled WGS sequence"/>
</dbReference>
<organism evidence="2 3">
    <name type="scientific">Trametes cubensis</name>
    <dbReference type="NCBI Taxonomy" id="1111947"/>
    <lineage>
        <taxon>Eukaryota</taxon>
        <taxon>Fungi</taxon>
        <taxon>Dikarya</taxon>
        <taxon>Basidiomycota</taxon>
        <taxon>Agaricomycotina</taxon>
        <taxon>Agaricomycetes</taxon>
        <taxon>Polyporales</taxon>
        <taxon>Polyporaceae</taxon>
        <taxon>Trametes</taxon>
    </lineage>
</organism>
<feature type="compositionally biased region" description="Basic and acidic residues" evidence="1">
    <location>
        <begin position="635"/>
        <end position="649"/>
    </location>
</feature>
<evidence type="ECO:0000256" key="1">
    <source>
        <dbReference type="SAM" id="MobiDB-lite"/>
    </source>
</evidence>
<feature type="region of interest" description="Disordered" evidence="1">
    <location>
        <begin position="383"/>
        <end position="468"/>
    </location>
</feature>
<sequence length="836" mass="91121">MPSPLPSPSRPESIPLPSLPVTSSPEPSPSAVPPSNEPSQFTPTSTESSPAATSPAQHQRQLESQPLAQQPLRAPSLLAMPFPGSSAAPSFRNSEPEQLGRFFDDLEFAFERAKISDDSLRKRLAFRYVSVEVEELWKTLPEADPSSSATFNEFKTAVRALYPELTYYRSYLIVDLARLVEDWRSRIIKTQADYGEFYRAFQAIAGVLRSKGMLVPATEGEFFRRALETSTIGPVVDRRLRLIHHERPAYEIFTREEIHHAALLELPTLPRQQADDSMVQVSLVTIPSSSSRRLASAPCTPATNIQRPSAVALPSSTATECHYCGACNCFVRSCPVAQADINAGRCRRNEDGRLVLASGRFIPRALPGRTMRERMLEWYQQRSVESSQSSQDVVRSQPLVSLDGQRESSEGLASRTSSSRTQAARTDRVQQDREVSPSPTLSHQPPPSSLLCTPPIVTPSPSSSSLSSSELLSTLGSATAGAYEQSARIGLKSGAEWSSRTRAVEKDAQDLQDNSRLEAAVERGQSSMGRALARVGRVRTASERAPVAVSVKGQVLSTSLPTRFDSPSDVRSDLCKEATRIDKEIARLRECQPAALLDGLSILSARTRSFIRTPPARTSRISSAQVEGQGSDSGQSKDEAYDLRDDRGSDPKVVEDVFQRVLKAAVSLSLQELANLDPVLLASCSDSLTEDVQGEDASRVPKDPSLHSRRSRSPFHCLLQQSSPPPSLSQSRAPSGSSWACSQLESSRLPSHQPPPWSFSLSDPSREVSRSSSPSHSGPESRPRLNPKLYSGSPQPLLRSGSSQSLSLSHSSVLSPPPYTPHLTISQAFEASSQHS</sequence>
<gene>
    <name evidence="2" type="ORF">ONZ51_g1674</name>
</gene>
<feature type="compositionally biased region" description="Low complexity" evidence="1">
    <location>
        <begin position="413"/>
        <end position="424"/>
    </location>
</feature>
<feature type="compositionally biased region" description="Low complexity" evidence="1">
    <location>
        <begin position="453"/>
        <end position="468"/>
    </location>
</feature>
<feature type="region of interest" description="Disordered" evidence="1">
    <location>
        <begin position="690"/>
        <end position="836"/>
    </location>
</feature>
<evidence type="ECO:0000313" key="3">
    <source>
        <dbReference type="Proteomes" id="UP001215151"/>
    </source>
</evidence>
<feature type="compositionally biased region" description="Polar residues" evidence="1">
    <location>
        <begin position="823"/>
        <end position="836"/>
    </location>
</feature>
<feature type="compositionally biased region" description="Polar residues" evidence="1">
    <location>
        <begin position="619"/>
        <end position="634"/>
    </location>
</feature>
<comment type="caution">
    <text evidence="2">The sequence shown here is derived from an EMBL/GenBank/DDBJ whole genome shotgun (WGS) entry which is preliminary data.</text>
</comment>
<reference evidence="2" key="1">
    <citation type="submission" date="2022-11" db="EMBL/GenBank/DDBJ databases">
        <title>Genome Sequence of Cubamyces cubensis.</title>
        <authorList>
            <person name="Buettner E."/>
        </authorList>
    </citation>
    <scope>NUCLEOTIDE SEQUENCE</scope>
    <source>
        <strain evidence="2">MPL-01</strain>
    </source>
</reference>
<feature type="compositionally biased region" description="Basic and acidic residues" evidence="1">
    <location>
        <begin position="696"/>
        <end position="706"/>
    </location>
</feature>
<accession>A0AAD7U1M4</accession>
<dbReference type="EMBL" id="JAPEVG010000023">
    <property type="protein sequence ID" value="KAJ8495507.1"/>
    <property type="molecule type" value="Genomic_DNA"/>
</dbReference>
<feature type="compositionally biased region" description="Low complexity" evidence="1">
    <location>
        <begin position="10"/>
        <end position="25"/>
    </location>
</feature>
<feature type="compositionally biased region" description="Polar residues" evidence="1">
    <location>
        <begin position="57"/>
        <end position="66"/>
    </location>
</feature>
<evidence type="ECO:0000313" key="2">
    <source>
        <dbReference type="EMBL" id="KAJ8495507.1"/>
    </source>
</evidence>
<keyword evidence="3" id="KW-1185">Reference proteome</keyword>
<feature type="region of interest" description="Disordered" evidence="1">
    <location>
        <begin position="614"/>
        <end position="649"/>
    </location>
</feature>
<dbReference type="AlphaFoldDB" id="A0AAD7U1M4"/>
<feature type="compositionally biased region" description="Basic and acidic residues" evidence="1">
    <location>
        <begin position="425"/>
        <end position="435"/>
    </location>
</feature>
<feature type="compositionally biased region" description="Polar residues" evidence="1">
    <location>
        <begin position="732"/>
        <end position="750"/>
    </location>
</feature>